<keyword evidence="3" id="KW-1185">Reference proteome</keyword>
<dbReference type="SUPFAM" id="SSF53300">
    <property type="entry name" value="vWA-like"/>
    <property type="match status" value="1"/>
</dbReference>
<feature type="domain" description="VWFA" evidence="1">
    <location>
        <begin position="140"/>
        <end position="418"/>
    </location>
</feature>
<dbReference type="InterPro" id="IPR050525">
    <property type="entry name" value="ECM_Assembly_Org"/>
</dbReference>
<dbReference type="AlphaFoldDB" id="A0A849I8J6"/>
<reference evidence="2 3" key="1">
    <citation type="submission" date="2020-04" db="EMBL/GenBank/DDBJ databases">
        <title>Enterovirga sp. isolate from soil.</title>
        <authorList>
            <person name="Chea S."/>
            <person name="Kim D.-U."/>
        </authorList>
    </citation>
    <scope>NUCLEOTIDE SEQUENCE [LARGE SCALE GENOMIC DNA]</scope>
    <source>
        <strain evidence="2 3">DB1703</strain>
    </source>
</reference>
<comment type="caution">
    <text evidence="2">The sequence shown here is derived from an EMBL/GenBank/DDBJ whole genome shotgun (WGS) entry which is preliminary data.</text>
</comment>
<evidence type="ECO:0000313" key="3">
    <source>
        <dbReference type="Proteomes" id="UP000564885"/>
    </source>
</evidence>
<dbReference type="InterPro" id="IPR028087">
    <property type="entry name" value="Tad_N"/>
</dbReference>
<dbReference type="InterPro" id="IPR002035">
    <property type="entry name" value="VWF_A"/>
</dbReference>
<organism evidence="2 3">
    <name type="scientific">Enterovirga aerilata</name>
    <dbReference type="NCBI Taxonomy" id="2730920"/>
    <lineage>
        <taxon>Bacteria</taxon>
        <taxon>Pseudomonadati</taxon>
        <taxon>Pseudomonadota</taxon>
        <taxon>Alphaproteobacteria</taxon>
        <taxon>Hyphomicrobiales</taxon>
        <taxon>Methylobacteriaceae</taxon>
        <taxon>Enterovirga</taxon>
    </lineage>
</organism>
<dbReference type="Proteomes" id="UP000564885">
    <property type="component" value="Unassembled WGS sequence"/>
</dbReference>
<sequence length="429" mass="46515">MRVLRRFKADQQGATAMLFGLAALPLLGAVGAAVDYGRAANYQSRMQLAADATALAIVREPSTLNAREIQQKGELYLTNTLRSEPNTRLGAVSVTRVGNTVTVSAAATMDTALMKAVGIRTMPIGAKSEAVWGSGTEKIEVALVLDNTGSMDRYIGGKRRMDELKAAAKDLLKKFRTLADQPDSVKVSIVPFDTEVRLDANAYRYKPWFRWNNEKKDRPAWTGYVIDRYGSYATSDEAPTSSDTNSLFVPQRKSDYSADLPAIRPLTSLKSYSDYTQLNGVIDGMQPRGNTNIALGAIWGLATLSRSEPFTEGAASGTKGVKKYMIVLTDGDNTESHIDGKSYNSLAEKNEAKARAMVAVMDKTTLAACQAAKDAKVEVFTVKLLDGNETMLKSCASNSGNYFDVQNSGQLSKVFEIIFNAISGTRISS</sequence>
<dbReference type="PANTHER" id="PTHR24020">
    <property type="entry name" value="COLLAGEN ALPHA"/>
    <property type="match status" value="1"/>
</dbReference>
<dbReference type="Gene3D" id="3.40.50.410">
    <property type="entry name" value="von Willebrand factor, type A domain"/>
    <property type="match status" value="2"/>
</dbReference>
<dbReference type="RefSeq" id="WP_171219140.1">
    <property type="nucleotide sequence ID" value="NZ_JABEPP010000004.1"/>
</dbReference>
<accession>A0A849I8J6</accession>
<dbReference type="Pfam" id="PF13400">
    <property type="entry name" value="Tad"/>
    <property type="match status" value="1"/>
</dbReference>
<dbReference type="EMBL" id="JABEPP010000004">
    <property type="protein sequence ID" value="NNM73641.1"/>
    <property type="molecule type" value="Genomic_DNA"/>
</dbReference>
<dbReference type="Pfam" id="PF00092">
    <property type="entry name" value="VWA"/>
    <property type="match status" value="1"/>
</dbReference>
<dbReference type="PROSITE" id="PS50234">
    <property type="entry name" value="VWFA"/>
    <property type="match status" value="1"/>
</dbReference>
<dbReference type="SMART" id="SM00327">
    <property type="entry name" value="VWA"/>
    <property type="match status" value="1"/>
</dbReference>
<protein>
    <submittedName>
        <fullName evidence="2">VWA domain-containing protein</fullName>
    </submittedName>
</protein>
<name>A0A849I8J6_9HYPH</name>
<dbReference type="InterPro" id="IPR036465">
    <property type="entry name" value="vWFA_dom_sf"/>
</dbReference>
<gene>
    <name evidence="2" type="ORF">HJG44_14730</name>
</gene>
<proteinExistence type="predicted"/>
<evidence type="ECO:0000259" key="1">
    <source>
        <dbReference type="PROSITE" id="PS50234"/>
    </source>
</evidence>
<evidence type="ECO:0000313" key="2">
    <source>
        <dbReference type="EMBL" id="NNM73641.1"/>
    </source>
</evidence>